<dbReference type="PANTHER" id="PTHR45138:SF9">
    <property type="entry name" value="DIGUANYLATE CYCLASE DGCM-RELATED"/>
    <property type="match status" value="1"/>
</dbReference>
<reference evidence="3 4" key="1">
    <citation type="submission" date="2015-09" db="EMBL/GenBank/DDBJ databases">
        <authorList>
            <consortium name="Pathogen Informatics"/>
        </authorList>
    </citation>
    <scope>NUCLEOTIDE SEQUENCE [LARGE SCALE GENOMIC DNA]</scope>
    <source>
        <strain evidence="3 4">2789STDY5834855</strain>
    </source>
</reference>
<accession>A0A174HSD8</accession>
<gene>
    <name evidence="3" type="primary">ycdT_2</name>
    <name evidence="3" type="ORF">ERS852470_03341</name>
</gene>
<dbReference type="EMBL" id="CYZV01000051">
    <property type="protein sequence ID" value="CUO77814.1"/>
    <property type="molecule type" value="Genomic_DNA"/>
</dbReference>
<dbReference type="GO" id="GO:0052621">
    <property type="term" value="F:diguanylate cyclase activity"/>
    <property type="evidence" value="ECO:0007669"/>
    <property type="project" value="UniProtKB-EC"/>
</dbReference>
<dbReference type="InterPro" id="IPR000160">
    <property type="entry name" value="GGDEF_dom"/>
</dbReference>
<dbReference type="Proteomes" id="UP000095558">
    <property type="component" value="Unassembled WGS sequence"/>
</dbReference>
<protein>
    <submittedName>
        <fullName evidence="3">GAF sensor-containing diguanylate cyclase</fullName>
        <ecNumber evidence="3">2.7.7.65</ecNumber>
    </submittedName>
</protein>
<dbReference type="PROSITE" id="PS50887">
    <property type="entry name" value="GGDEF"/>
    <property type="match status" value="1"/>
</dbReference>
<dbReference type="CDD" id="cd01949">
    <property type="entry name" value="GGDEF"/>
    <property type="match status" value="1"/>
</dbReference>
<organism evidence="3 4">
    <name type="scientific">Clostridium disporicum</name>
    <dbReference type="NCBI Taxonomy" id="84024"/>
    <lineage>
        <taxon>Bacteria</taxon>
        <taxon>Bacillati</taxon>
        <taxon>Bacillota</taxon>
        <taxon>Clostridia</taxon>
        <taxon>Eubacteriales</taxon>
        <taxon>Clostridiaceae</taxon>
        <taxon>Clostridium</taxon>
    </lineage>
</organism>
<dbReference type="GO" id="GO:0043709">
    <property type="term" value="P:cell adhesion involved in single-species biofilm formation"/>
    <property type="evidence" value="ECO:0007669"/>
    <property type="project" value="TreeGrafter"/>
</dbReference>
<feature type="transmembrane region" description="Helical" evidence="1">
    <location>
        <begin position="130"/>
        <end position="150"/>
    </location>
</feature>
<dbReference type="FunFam" id="3.30.70.270:FF:000001">
    <property type="entry name" value="Diguanylate cyclase domain protein"/>
    <property type="match status" value="1"/>
</dbReference>
<keyword evidence="3" id="KW-0548">Nucleotidyltransferase</keyword>
<dbReference type="RefSeq" id="WP_055277856.1">
    <property type="nucleotide sequence ID" value="NZ_CYZV01000051.1"/>
</dbReference>
<feature type="transmembrane region" description="Helical" evidence="1">
    <location>
        <begin position="20"/>
        <end position="40"/>
    </location>
</feature>
<dbReference type="AlphaFoldDB" id="A0A174HSD8"/>
<evidence type="ECO:0000313" key="4">
    <source>
        <dbReference type="Proteomes" id="UP000095558"/>
    </source>
</evidence>
<dbReference type="SMART" id="SM00267">
    <property type="entry name" value="GGDEF"/>
    <property type="match status" value="1"/>
</dbReference>
<evidence type="ECO:0000256" key="1">
    <source>
        <dbReference type="SAM" id="Phobius"/>
    </source>
</evidence>
<dbReference type="InterPro" id="IPR043128">
    <property type="entry name" value="Rev_trsase/Diguanyl_cyclase"/>
</dbReference>
<name>A0A174HSD8_9CLOT</name>
<keyword evidence="1" id="KW-1133">Transmembrane helix</keyword>
<proteinExistence type="predicted"/>
<dbReference type="Gene3D" id="3.30.70.270">
    <property type="match status" value="1"/>
</dbReference>
<dbReference type="EC" id="2.7.7.65" evidence="3"/>
<dbReference type="InterPro" id="IPR050469">
    <property type="entry name" value="Diguanylate_Cyclase"/>
</dbReference>
<feature type="domain" description="GGDEF" evidence="2">
    <location>
        <begin position="237"/>
        <end position="375"/>
    </location>
</feature>
<keyword evidence="1" id="KW-0472">Membrane</keyword>
<feature type="transmembrane region" description="Helical" evidence="1">
    <location>
        <begin position="162"/>
        <end position="182"/>
    </location>
</feature>
<feature type="transmembrane region" description="Helical" evidence="1">
    <location>
        <begin position="85"/>
        <end position="118"/>
    </location>
</feature>
<dbReference type="GO" id="GO:0005886">
    <property type="term" value="C:plasma membrane"/>
    <property type="evidence" value="ECO:0007669"/>
    <property type="project" value="TreeGrafter"/>
</dbReference>
<keyword evidence="3" id="KW-0808">Transferase</keyword>
<dbReference type="NCBIfam" id="TIGR00254">
    <property type="entry name" value="GGDEF"/>
    <property type="match status" value="1"/>
</dbReference>
<evidence type="ECO:0000259" key="2">
    <source>
        <dbReference type="PROSITE" id="PS50887"/>
    </source>
</evidence>
<dbReference type="GO" id="GO:1902201">
    <property type="term" value="P:negative regulation of bacterial-type flagellum-dependent cell motility"/>
    <property type="evidence" value="ECO:0007669"/>
    <property type="project" value="TreeGrafter"/>
</dbReference>
<sequence length="377" mass="43594">MNKKKDITYIDFDKWNDKIIKVGIITYVITIFIELLLFRLYKPTVWCSRRQYFNGIILTPTIFQGIALIYIIFIAKVLSKFVNQYITTMLLIIGEVGYTLVAVAVHTSVEFMCIVLMYPILFTSAYKDKFFCWYTCTISILGYILLKFGVIPSVEYRIYNSSVVYCIIFTTLLVFIAIWSLVMKKINVEFDTNAEKLREEASIMKTAAEKDSLTNLYNHNSFYERLNDRIDKIKPQEKLHLIVVDIDNFKSINDTYGHIAGDKVIIHLSNVIKKTLNKFDFASRYGGEEFVGVYNNISENEVIDIANKIKDECKNAIIKYELLGDKPFEIRYTVSIGVTSYIKDVKSGTEMFEYADKGLYEAKQTGKNKVIFNKVKA</sequence>
<evidence type="ECO:0000313" key="3">
    <source>
        <dbReference type="EMBL" id="CUO77814.1"/>
    </source>
</evidence>
<keyword evidence="1" id="KW-0812">Transmembrane</keyword>
<dbReference type="Pfam" id="PF00990">
    <property type="entry name" value="GGDEF"/>
    <property type="match status" value="1"/>
</dbReference>
<dbReference type="OrthoDB" id="9805474at2"/>
<dbReference type="SUPFAM" id="SSF55073">
    <property type="entry name" value="Nucleotide cyclase"/>
    <property type="match status" value="1"/>
</dbReference>
<dbReference type="PANTHER" id="PTHR45138">
    <property type="entry name" value="REGULATORY COMPONENTS OF SENSORY TRANSDUCTION SYSTEM"/>
    <property type="match status" value="1"/>
</dbReference>
<feature type="transmembrane region" description="Helical" evidence="1">
    <location>
        <begin position="52"/>
        <end position="73"/>
    </location>
</feature>
<dbReference type="InterPro" id="IPR029787">
    <property type="entry name" value="Nucleotide_cyclase"/>
</dbReference>